<dbReference type="Gene3D" id="1.10.287.210">
    <property type="match status" value="1"/>
</dbReference>
<dbReference type="InterPro" id="IPR012544">
    <property type="entry name" value="PHb"/>
</dbReference>
<dbReference type="Proteomes" id="UP000655830">
    <property type="component" value="Unassembled WGS sequence"/>
</dbReference>
<dbReference type="EMBL" id="JACRSY010000007">
    <property type="protein sequence ID" value="MBC8579047.1"/>
    <property type="molecule type" value="Genomic_DNA"/>
</dbReference>
<organism evidence="3 4">
    <name type="scientific">Zhenhengia yiwuensis</name>
    <dbReference type="NCBI Taxonomy" id="2763666"/>
    <lineage>
        <taxon>Bacteria</taxon>
        <taxon>Bacillati</taxon>
        <taxon>Bacillota</taxon>
        <taxon>Clostridia</taxon>
        <taxon>Lachnospirales</taxon>
        <taxon>Lachnospiraceae</taxon>
        <taxon>Zhenhengia</taxon>
    </lineage>
</organism>
<feature type="domain" description="YvbH-like oligomerisation" evidence="2">
    <location>
        <begin position="146"/>
        <end position="205"/>
    </location>
</feature>
<sequence length="205" mass="23549">MLKRLAADALGLSDIGSIIDPKDFDKVSSDDYIFHEDGEQIFFLIKSKTDEYCFTNLAMLHLDGTSAVSSKRQLHRYDYRDHMISNVRLETAGTVDLDAEIKFIIGEVAFSIDVDKKQIEALKDLYKALHKMSMIMKKNQSHLRDAQQSLEMAAKVLTGTKNMGEVKLVDEFAQVNEKAFDWLMSSKEKYIREDYADIFKLYINN</sequence>
<feature type="domain" description="Bacterial Pleckstrin homology" evidence="1">
    <location>
        <begin position="10"/>
        <end position="132"/>
    </location>
</feature>
<keyword evidence="4" id="KW-1185">Reference proteome</keyword>
<comment type="caution">
    <text evidence="3">The sequence shown here is derived from an EMBL/GenBank/DDBJ whole genome shotgun (WGS) entry which is preliminary data.</text>
</comment>
<evidence type="ECO:0000259" key="2">
    <source>
        <dbReference type="Pfam" id="PF11724"/>
    </source>
</evidence>
<dbReference type="PANTHER" id="PTHR35796">
    <property type="entry name" value="HYPOTHETICAL CYTOSOLIC PROTEIN"/>
    <property type="match status" value="1"/>
</dbReference>
<accession>A0A926EJ00</accession>
<dbReference type="Pfam" id="PF08000">
    <property type="entry name" value="bPH_1"/>
    <property type="match status" value="1"/>
</dbReference>
<reference evidence="3" key="1">
    <citation type="submission" date="2020-08" db="EMBL/GenBank/DDBJ databases">
        <title>Genome public.</title>
        <authorList>
            <person name="Liu C."/>
            <person name="Sun Q."/>
        </authorList>
    </citation>
    <scope>NUCLEOTIDE SEQUENCE</scope>
    <source>
        <strain evidence="3">NSJ-12</strain>
    </source>
</reference>
<proteinExistence type="predicted"/>
<evidence type="ECO:0000313" key="4">
    <source>
        <dbReference type="Proteomes" id="UP000655830"/>
    </source>
</evidence>
<name>A0A926EJ00_9FIRM</name>
<dbReference type="InterPro" id="IPR037063">
    <property type="entry name" value="PHb_sf"/>
</dbReference>
<dbReference type="PANTHER" id="PTHR35796:SF2">
    <property type="entry name" value="YVBH-LIKE OLIGOMERISATION REGION"/>
    <property type="match status" value="1"/>
</dbReference>
<dbReference type="InterPro" id="IPR021722">
    <property type="entry name" value="YvbH_oligomer_dom"/>
</dbReference>
<evidence type="ECO:0000259" key="1">
    <source>
        <dbReference type="Pfam" id="PF08000"/>
    </source>
</evidence>
<dbReference type="Gene3D" id="2.30.29.50">
    <property type="entry name" value="Bacterial Pleckstrin homology domain"/>
    <property type="match status" value="1"/>
</dbReference>
<evidence type="ECO:0000313" key="3">
    <source>
        <dbReference type="EMBL" id="MBC8579047.1"/>
    </source>
</evidence>
<dbReference type="RefSeq" id="WP_177671353.1">
    <property type="nucleotide sequence ID" value="NZ_JACRSY010000007.1"/>
</dbReference>
<gene>
    <name evidence="3" type="ORF">H8718_05795</name>
</gene>
<dbReference type="AlphaFoldDB" id="A0A926EJ00"/>
<dbReference type="Pfam" id="PF11724">
    <property type="entry name" value="YvbH_ext"/>
    <property type="match status" value="1"/>
</dbReference>
<dbReference type="SUPFAM" id="SSF50729">
    <property type="entry name" value="PH domain-like"/>
    <property type="match status" value="1"/>
</dbReference>
<protein>
    <submittedName>
        <fullName evidence="3">PH domain-containing protein</fullName>
    </submittedName>
</protein>